<proteinExistence type="predicted"/>
<gene>
    <name evidence="2" type="ORF">KF715C_ch37900</name>
</gene>
<dbReference type="Pfam" id="PF21784">
    <property type="entry name" value="Bflower"/>
    <property type="match status" value="1"/>
</dbReference>
<protein>
    <recommendedName>
        <fullName evidence="1">4-fold beta flower domain-containing protein</fullName>
    </recommendedName>
</protein>
<dbReference type="AlphaFoldDB" id="A0A1L7NFY2"/>
<dbReference type="InterPro" id="IPR048911">
    <property type="entry name" value="Bflower"/>
</dbReference>
<sequence>MSLEFYDRKGMPVAYTDDDEHIYSFDGRPVAYFYSDSVYSYRGRHLGFFRRGLIHDNGGLLVLITPDSMGGTLKPLLRPLPTKGAQRTIPTKKIRRSLSESPVFLTISSRISPQQFFPEVSIKLVYCSKARLPESACAQ</sequence>
<dbReference type="RefSeq" id="WP_409201563.1">
    <property type="nucleotide sequence ID" value="NZ_AP015029.1"/>
</dbReference>
<dbReference type="Proteomes" id="UP000218731">
    <property type="component" value="Chromosome 1"/>
</dbReference>
<reference evidence="2 3" key="1">
    <citation type="submission" date="2015-11" db="EMBL/GenBank/DDBJ databases">
        <title>Complete genome sequencing of a biphenyl-degrading bacterium, Pseudomonas putida KF715 (=NBRC110667).</title>
        <authorList>
            <person name="Suenaga H."/>
            <person name="Fujihara N."/>
            <person name="Watanabe T."/>
            <person name="Hirose J."/>
            <person name="Kimura N."/>
            <person name="Yamazoe A."/>
            <person name="Hosoyama A."/>
            <person name="Shimodaira J."/>
            <person name="Furukawa K."/>
        </authorList>
    </citation>
    <scope>NUCLEOTIDE SEQUENCE [LARGE SCALE GENOMIC DNA]</scope>
    <source>
        <strain evidence="2 3">KF715</strain>
    </source>
</reference>
<accession>A0A1L7NFY2</accession>
<dbReference type="EMBL" id="AP015029">
    <property type="protein sequence ID" value="BAW24363.1"/>
    <property type="molecule type" value="Genomic_DNA"/>
</dbReference>
<evidence type="ECO:0000313" key="2">
    <source>
        <dbReference type="EMBL" id="BAW24363.1"/>
    </source>
</evidence>
<organism evidence="2 3">
    <name type="scientific">Pseudomonas putida</name>
    <name type="common">Arthrobacter siderocapsulatus</name>
    <dbReference type="NCBI Taxonomy" id="303"/>
    <lineage>
        <taxon>Bacteria</taxon>
        <taxon>Pseudomonadati</taxon>
        <taxon>Pseudomonadota</taxon>
        <taxon>Gammaproteobacteria</taxon>
        <taxon>Pseudomonadales</taxon>
        <taxon>Pseudomonadaceae</taxon>
        <taxon>Pseudomonas</taxon>
    </lineage>
</organism>
<name>A0A1L7NFY2_PSEPU</name>
<evidence type="ECO:0000313" key="3">
    <source>
        <dbReference type="Proteomes" id="UP000218731"/>
    </source>
</evidence>
<evidence type="ECO:0000259" key="1">
    <source>
        <dbReference type="Pfam" id="PF21784"/>
    </source>
</evidence>
<feature type="domain" description="4-fold beta flower" evidence="1">
    <location>
        <begin position="4"/>
        <end position="106"/>
    </location>
</feature>